<dbReference type="EMBL" id="BARS01009089">
    <property type="protein sequence ID" value="GAF69693.1"/>
    <property type="molecule type" value="Genomic_DNA"/>
</dbReference>
<reference evidence="2" key="1">
    <citation type="journal article" date="2014" name="Front. Microbiol.">
        <title>High frequency of phylogenetically diverse reductive dehalogenase-homologous genes in deep subseafloor sedimentary metagenomes.</title>
        <authorList>
            <person name="Kawai M."/>
            <person name="Futagami T."/>
            <person name="Toyoda A."/>
            <person name="Takaki Y."/>
            <person name="Nishi S."/>
            <person name="Hori S."/>
            <person name="Arai W."/>
            <person name="Tsubouchi T."/>
            <person name="Morono Y."/>
            <person name="Uchiyama I."/>
            <person name="Ito T."/>
            <person name="Fujiyama A."/>
            <person name="Inagaki F."/>
            <person name="Takami H."/>
        </authorList>
    </citation>
    <scope>NUCLEOTIDE SEQUENCE</scope>
    <source>
        <strain evidence="2">Expedition CK06-06</strain>
    </source>
</reference>
<gene>
    <name evidence="2" type="ORF">S01H1_17172</name>
</gene>
<accession>X0RLM5</accession>
<comment type="caution">
    <text evidence="2">The sequence shown here is derived from an EMBL/GenBank/DDBJ whole genome shotgun (WGS) entry which is preliminary data.</text>
</comment>
<evidence type="ECO:0000313" key="2">
    <source>
        <dbReference type="EMBL" id="GAF69693.1"/>
    </source>
</evidence>
<dbReference type="AlphaFoldDB" id="X0RLM5"/>
<organism evidence="2">
    <name type="scientific">marine sediment metagenome</name>
    <dbReference type="NCBI Taxonomy" id="412755"/>
    <lineage>
        <taxon>unclassified sequences</taxon>
        <taxon>metagenomes</taxon>
        <taxon>ecological metagenomes</taxon>
    </lineage>
</organism>
<dbReference type="InterPro" id="IPR013230">
    <property type="entry name" value="Peptidase_M15A_C"/>
</dbReference>
<dbReference type="SUPFAM" id="SSF55166">
    <property type="entry name" value="Hedgehog/DD-peptidase"/>
    <property type="match status" value="1"/>
</dbReference>
<protein>
    <recommendedName>
        <fullName evidence="1">Peptidase M15A C-terminal domain-containing protein</fullName>
    </recommendedName>
</protein>
<dbReference type="Pfam" id="PF08291">
    <property type="entry name" value="Peptidase_M15_3"/>
    <property type="match status" value="1"/>
</dbReference>
<proteinExistence type="predicted"/>
<dbReference type="Gene3D" id="3.30.1380.10">
    <property type="match status" value="1"/>
</dbReference>
<feature type="domain" description="Peptidase M15A C-terminal" evidence="1">
    <location>
        <begin position="4"/>
        <end position="105"/>
    </location>
</feature>
<name>X0RLM5_9ZZZZ</name>
<evidence type="ECO:0000259" key="1">
    <source>
        <dbReference type="Pfam" id="PF08291"/>
    </source>
</evidence>
<sequence length="120" mass="13546">MLRYFTYEEFDSPDVQGSGQMMSKDLILILESVREQLGKPVVITSGYRTPAHNEQVGGKPNSSHLKGLAADIACKDSRYRFELVRELMEHGIDRIGIGDTFIHIDIDESKSPDVIWTYGN</sequence>
<dbReference type="InterPro" id="IPR009045">
    <property type="entry name" value="Zn_M74/Hedgehog-like"/>
</dbReference>